<keyword evidence="1" id="KW-0812">Transmembrane</keyword>
<evidence type="ECO:0000256" key="1">
    <source>
        <dbReference type="SAM" id="Phobius"/>
    </source>
</evidence>
<sequence>MPFWIQHRLTIALVAPLAAFFLIGSVFENFFPYQISGRESEPGINAMRYLALVAARVAGMGAIIAAFSPIYIQSFPLRAGRELEPAFESSPTHWPDYWGVITGVIGAAIWISVCHLQIETTVLSWVGLAGDALGQRDAANPFLLYREPEMLGGFLFVRFALLVVAVPIAEELFLRGFLMRAVDSQDWQSMPLTKIGSSGLMAGTVYGVAAHPNEAVAAAIWFSLVTVMMVKTGKFWNCVLAHSITNLILGVYVCQTENWHLW</sequence>
<keyword evidence="3" id="KW-0645">Protease</keyword>
<feature type="transmembrane region" description="Helical" evidence="1">
    <location>
        <begin position="9"/>
        <end position="27"/>
    </location>
</feature>
<feature type="domain" description="CAAX prenyl protease 2/Lysostaphin resistance protein A-like" evidence="2">
    <location>
        <begin position="155"/>
        <end position="248"/>
    </location>
</feature>
<dbReference type="AlphaFoldDB" id="A0A517NPX5"/>
<proteinExistence type="predicted"/>
<gene>
    <name evidence="3" type="ORF">K239x_11180</name>
</gene>
<evidence type="ECO:0000313" key="4">
    <source>
        <dbReference type="Proteomes" id="UP000319817"/>
    </source>
</evidence>
<evidence type="ECO:0000313" key="3">
    <source>
        <dbReference type="EMBL" id="QDT09173.1"/>
    </source>
</evidence>
<feature type="transmembrane region" description="Helical" evidence="1">
    <location>
        <begin position="47"/>
        <end position="72"/>
    </location>
</feature>
<protein>
    <submittedName>
        <fullName evidence="3">CAAX amino terminal protease self-immunity</fullName>
    </submittedName>
</protein>
<dbReference type="GO" id="GO:0080120">
    <property type="term" value="P:CAAX-box protein maturation"/>
    <property type="evidence" value="ECO:0007669"/>
    <property type="project" value="UniProtKB-ARBA"/>
</dbReference>
<keyword evidence="4" id="KW-1185">Reference proteome</keyword>
<dbReference type="RefSeq" id="WP_145416691.1">
    <property type="nucleotide sequence ID" value="NZ_CP036526.1"/>
</dbReference>
<dbReference type="Proteomes" id="UP000319817">
    <property type="component" value="Chromosome"/>
</dbReference>
<keyword evidence="1" id="KW-0472">Membrane</keyword>
<keyword evidence="3" id="KW-0378">Hydrolase</keyword>
<organism evidence="3 4">
    <name type="scientific">Stieleria marina</name>
    <dbReference type="NCBI Taxonomy" id="1930275"/>
    <lineage>
        <taxon>Bacteria</taxon>
        <taxon>Pseudomonadati</taxon>
        <taxon>Planctomycetota</taxon>
        <taxon>Planctomycetia</taxon>
        <taxon>Pirellulales</taxon>
        <taxon>Pirellulaceae</taxon>
        <taxon>Stieleria</taxon>
    </lineage>
</organism>
<dbReference type="GO" id="GO:0004175">
    <property type="term" value="F:endopeptidase activity"/>
    <property type="evidence" value="ECO:0007669"/>
    <property type="project" value="UniProtKB-ARBA"/>
</dbReference>
<dbReference type="OrthoDB" id="9787923at2"/>
<reference evidence="3 4" key="1">
    <citation type="submission" date="2019-02" db="EMBL/GenBank/DDBJ databases">
        <title>Deep-cultivation of Planctomycetes and their phenomic and genomic characterization uncovers novel biology.</title>
        <authorList>
            <person name="Wiegand S."/>
            <person name="Jogler M."/>
            <person name="Boedeker C."/>
            <person name="Pinto D."/>
            <person name="Vollmers J."/>
            <person name="Rivas-Marin E."/>
            <person name="Kohn T."/>
            <person name="Peeters S.H."/>
            <person name="Heuer A."/>
            <person name="Rast P."/>
            <person name="Oberbeckmann S."/>
            <person name="Bunk B."/>
            <person name="Jeske O."/>
            <person name="Meyerdierks A."/>
            <person name="Storesund J.E."/>
            <person name="Kallscheuer N."/>
            <person name="Luecker S."/>
            <person name="Lage O.M."/>
            <person name="Pohl T."/>
            <person name="Merkel B.J."/>
            <person name="Hornburger P."/>
            <person name="Mueller R.-W."/>
            <person name="Bruemmer F."/>
            <person name="Labrenz M."/>
            <person name="Spormann A.M."/>
            <person name="Op den Camp H."/>
            <person name="Overmann J."/>
            <person name="Amann R."/>
            <person name="Jetten M.S.M."/>
            <person name="Mascher T."/>
            <person name="Medema M.H."/>
            <person name="Devos D.P."/>
            <person name="Kaster A.-K."/>
            <person name="Ovreas L."/>
            <person name="Rohde M."/>
            <person name="Galperin M.Y."/>
            <person name="Jogler C."/>
        </authorList>
    </citation>
    <scope>NUCLEOTIDE SEQUENCE [LARGE SCALE GENOMIC DNA]</scope>
    <source>
        <strain evidence="3 4">K23_9</strain>
    </source>
</reference>
<feature type="transmembrane region" description="Helical" evidence="1">
    <location>
        <begin position="150"/>
        <end position="169"/>
    </location>
</feature>
<evidence type="ECO:0000259" key="2">
    <source>
        <dbReference type="Pfam" id="PF02517"/>
    </source>
</evidence>
<dbReference type="EMBL" id="CP036526">
    <property type="protein sequence ID" value="QDT09173.1"/>
    <property type="molecule type" value="Genomic_DNA"/>
</dbReference>
<name>A0A517NPX5_9BACT</name>
<dbReference type="InterPro" id="IPR003675">
    <property type="entry name" value="Rce1/LyrA-like_dom"/>
</dbReference>
<keyword evidence="1" id="KW-1133">Transmembrane helix</keyword>
<accession>A0A517NPX5</accession>
<dbReference type="GO" id="GO:0006508">
    <property type="term" value="P:proteolysis"/>
    <property type="evidence" value="ECO:0007669"/>
    <property type="project" value="UniProtKB-KW"/>
</dbReference>
<feature type="transmembrane region" description="Helical" evidence="1">
    <location>
        <begin position="97"/>
        <end position="118"/>
    </location>
</feature>
<dbReference type="Pfam" id="PF02517">
    <property type="entry name" value="Rce1-like"/>
    <property type="match status" value="1"/>
</dbReference>